<reference evidence="1 2" key="1">
    <citation type="submission" date="2006-06" db="EMBL/GenBank/DDBJ databases">
        <authorList>
            <person name="Moran M.A."/>
            <person name="Ferriera S."/>
            <person name="Johnson J."/>
            <person name="Kravitz S."/>
            <person name="Beeson K."/>
            <person name="Sutton G."/>
            <person name="Rogers Y.-H."/>
            <person name="Friedman R."/>
            <person name="Frazier M."/>
            <person name="Venter J.C."/>
        </authorList>
    </citation>
    <scope>NUCLEOTIDE SEQUENCE [LARGE SCALE GENOMIC DNA]</scope>
    <source>
        <strain evidence="1 2">E-37</strain>
    </source>
</reference>
<dbReference type="eggNOG" id="COG3797">
    <property type="taxonomic scope" value="Bacteria"/>
</dbReference>
<dbReference type="PANTHER" id="PTHR36439:SF1">
    <property type="entry name" value="DUF1697 DOMAIN-CONTAINING PROTEIN"/>
    <property type="match status" value="1"/>
</dbReference>
<evidence type="ECO:0000313" key="2">
    <source>
        <dbReference type="Proteomes" id="UP000005713"/>
    </source>
</evidence>
<organism evidence="1 2">
    <name type="scientific">Sagittula stellata (strain ATCC 700073 / DSM 11524 / E-37)</name>
    <dbReference type="NCBI Taxonomy" id="388399"/>
    <lineage>
        <taxon>Bacteria</taxon>
        <taxon>Pseudomonadati</taxon>
        <taxon>Pseudomonadota</taxon>
        <taxon>Alphaproteobacteria</taxon>
        <taxon>Rhodobacterales</taxon>
        <taxon>Roseobacteraceae</taxon>
        <taxon>Sagittula</taxon>
    </lineage>
</organism>
<sequence length="171" mass="17817">MPAYAAFLRAVNVGGTGKLAMADLRAMTEATGAGNVQTYIASGNVAFTHDAAPADVQAALEKALEDHVGAPVGLVLRSLPQLDALTGGNPFPDAPGNKVICLLTDAPIPAAPDDEATHKTSEDIRPGPGALYIHYPEGQGRSRLRLPAMANGTARNLNTIRKVRTLLAERS</sequence>
<accession>A3JYQ7</accession>
<keyword evidence="2" id="KW-1185">Reference proteome</keyword>
<dbReference type="EMBL" id="AAYA01000002">
    <property type="protein sequence ID" value="EBA09610.1"/>
    <property type="molecule type" value="Genomic_DNA"/>
</dbReference>
<name>A3JYQ7_SAGS3</name>
<gene>
    <name evidence="1" type="ORF">SSE37_07378</name>
</gene>
<dbReference type="Gene3D" id="3.30.70.1280">
    <property type="entry name" value="SP0830-like domains"/>
    <property type="match status" value="1"/>
</dbReference>
<proteinExistence type="predicted"/>
<evidence type="ECO:0008006" key="3">
    <source>
        <dbReference type="Google" id="ProtNLM"/>
    </source>
</evidence>
<evidence type="ECO:0000313" key="1">
    <source>
        <dbReference type="EMBL" id="EBA09610.1"/>
    </source>
</evidence>
<dbReference type="RefSeq" id="WP_005855699.1">
    <property type="nucleotide sequence ID" value="NZ_AAYA01000002.1"/>
</dbReference>
<dbReference type="PANTHER" id="PTHR36439">
    <property type="entry name" value="BLL4334 PROTEIN"/>
    <property type="match status" value="1"/>
</dbReference>
<dbReference type="AlphaFoldDB" id="A3JYQ7"/>
<dbReference type="SUPFAM" id="SSF160379">
    <property type="entry name" value="SP0830-like"/>
    <property type="match status" value="1"/>
</dbReference>
<protein>
    <recommendedName>
        <fullName evidence="3">DUF1697 domain-containing protein</fullName>
    </recommendedName>
</protein>
<comment type="caution">
    <text evidence="1">The sequence shown here is derived from an EMBL/GenBank/DDBJ whole genome shotgun (WGS) entry which is preliminary data.</text>
</comment>
<dbReference type="Pfam" id="PF08002">
    <property type="entry name" value="DUF1697"/>
    <property type="match status" value="1"/>
</dbReference>
<dbReference type="OrthoDB" id="9806494at2"/>
<dbReference type="InterPro" id="IPR012545">
    <property type="entry name" value="DUF1697"/>
</dbReference>
<dbReference type="Proteomes" id="UP000005713">
    <property type="component" value="Unassembled WGS sequence"/>
</dbReference>
<dbReference type="PIRSF" id="PIRSF008502">
    <property type="entry name" value="UCP008502"/>
    <property type="match status" value="1"/>
</dbReference>